<dbReference type="RefSeq" id="WP_413269895.1">
    <property type="nucleotide sequence ID" value="NZ_JBHFNQ010000062.1"/>
</dbReference>
<gene>
    <name evidence="1" type="ORF">ACE1CC_07750</name>
</gene>
<comment type="caution">
    <text evidence="1">The sequence shown here is derived from an EMBL/GenBank/DDBJ whole genome shotgun (WGS) entry which is preliminary data.</text>
</comment>
<organism evidence="1 2">
    <name type="scientific">Floridaenema aerugineum BLCC-F46</name>
    <dbReference type="NCBI Taxonomy" id="3153654"/>
    <lineage>
        <taxon>Bacteria</taxon>
        <taxon>Bacillati</taxon>
        <taxon>Cyanobacteriota</taxon>
        <taxon>Cyanophyceae</taxon>
        <taxon>Oscillatoriophycideae</taxon>
        <taxon>Aerosakkonematales</taxon>
        <taxon>Aerosakkonemataceae</taxon>
        <taxon>Floridanema</taxon>
        <taxon>Floridanema aerugineum</taxon>
    </lineage>
</organism>
<accession>A0ABV4X1W7</accession>
<evidence type="ECO:0000313" key="2">
    <source>
        <dbReference type="Proteomes" id="UP001576774"/>
    </source>
</evidence>
<keyword evidence="2" id="KW-1185">Reference proteome</keyword>
<protein>
    <submittedName>
        <fullName evidence="1">Uncharacterized protein</fullName>
    </submittedName>
</protein>
<name>A0ABV4X1W7_9CYAN</name>
<proteinExistence type="predicted"/>
<dbReference type="EMBL" id="JBHFNQ010000062">
    <property type="protein sequence ID" value="MFB2876773.1"/>
    <property type="molecule type" value="Genomic_DNA"/>
</dbReference>
<evidence type="ECO:0000313" key="1">
    <source>
        <dbReference type="EMBL" id="MFB2876773.1"/>
    </source>
</evidence>
<sequence>MTSNLTEEEIKKMIFQLPVEQIIALMADIEERVENLTMMQLVVGCVRP</sequence>
<dbReference type="Proteomes" id="UP001576774">
    <property type="component" value="Unassembled WGS sequence"/>
</dbReference>
<reference evidence="1 2" key="1">
    <citation type="submission" date="2024-09" db="EMBL/GenBank/DDBJ databases">
        <title>Floridaenema gen nov. (Aerosakkonemataceae, Aerosakkonematales ord. nov., Cyanobacteria) from benthic tropical and subtropical fresh waters, with the description of four new species.</title>
        <authorList>
            <person name="Moretto J.A."/>
            <person name="Berthold D.E."/>
            <person name="Lefler F.W."/>
            <person name="Huang I.-S."/>
            <person name="Laughinghouse H. IV."/>
        </authorList>
    </citation>
    <scope>NUCLEOTIDE SEQUENCE [LARGE SCALE GENOMIC DNA]</scope>
    <source>
        <strain evidence="1 2">BLCC-F46</strain>
    </source>
</reference>